<gene>
    <name evidence="1" type="ORF">NPIL_332811</name>
</gene>
<evidence type="ECO:0000313" key="2">
    <source>
        <dbReference type="Proteomes" id="UP000887013"/>
    </source>
</evidence>
<organism evidence="1 2">
    <name type="scientific">Nephila pilipes</name>
    <name type="common">Giant wood spider</name>
    <name type="synonym">Nephila maculata</name>
    <dbReference type="NCBI Taxonomy" id="299642"/>
    <lineage>
        <taxon>Eukaryota</taxon>
        <taxon>Metazoa</taxon>
        <taxon>Ecdysozoa</taxon>
        <taxon>Arthropoda</taxon>
        <taxon>Chelicerata</taxon>
        <taxon>Arachnida</taxon>
        <taxon>Araneae</taxon>
        <taxon>Araneomorphae</taxon>
        <taxon>Entelegynae</taxon>
        <taxon>Araneoidea</taxon>
        <taxon>Nephilidae</taxon>
        <taxon>Nephila</taxon>
    </lineage>
</organism>
<evidence type="ECO:0000313" key="1">
    <source>
        <dbReference type="EMBL" id="GFU12698.1"/>
    </source>
</evidence>
<protein>
    <submittedName>
        <fullName evidence="1">Uncharacterized protein</fullName>
    </submittedName>
</protein>
<proteinExistence type="predicted"/>
<dbReference type="EMBL" id="BMAW01078829">
    <property type="protein sequence ID" value="GFU12698.1"/>
    <property type="molecule type" value="Genomic_DNA"/>
</dbReference>
<comment type="caution">
    <text evidence="1">The sequence shown here is derived from an EMBL/GenBank/DDBJ whole genome shotgun (WGS) entry which is preliminary data.</text>
</comment>
<accession>A0A8X6Q8S1</accession>
<dbReference type="Proteomes" id="UP000887013">
    <property type="component" value="Unassembled WGS sequence"/>
</dbReference>
<keyword evidence="2" id="KW-1185">Reference proteome</keyword>
<dbReference type="AlphaFoldDB" id="A0A8X6Q8S1"/>
<name>A0A8X6Q8S1_NEPPI</name>
<reference evidence="1" key="1">
    <citation type="submission" date="2020-08" db="EMBL/GenBank/DDBJ databases">
        <title>Multicomponent nature underlies the extraordinary mechanical properties of spider dragline silk.</title>
        <authorList>
            <person name="Kono N."/>
            <person name="Nakamura H."/>
            <person name="Mori M."/>
            <person name="Yoshida Y."/>
            <person name="Ohtoshi R."/>
            <person name="Malay A.D."/>
            <person name="Moran D.A.P."/>
            <person name="Tomita M."/>
            <person name="Numata K."/>
            <person name="Arakawa K."/>
        </authorList>
    </citation>
    <scope>NUCLEOTIDE SEQUENCE</scope>
</reference>
<sequence>MRHLQRSVVFRTFGLRTDKNEETRKASFRLGVFERLGMCLLFKVGSLARKGAWVLHSSLCNLGSFDSVFLAAYFDRCWLAPFKSRSLFMQQESIFSWLLDVEYPKYLSITFLKVHFI</sequence>